<evidence type="ECO:0000256" key="1">
    <source>
        <dbReference type="ARBA" id="ARBA00008857"/>
    </source>
</evidence>
<evidence type="ECO:0000256" key="2">
    <source>
        <dbReference type="ARBA" id="ARBA00022908"/>
    </source>
</evidence>
<sequence length="351" mass="41500">MKLPNGFGSIYKLKGNRRNPYMVVLTKGYVRVKNNIKREKMILGYYCTKKEALSALTNYHENPYDIQTESITFAELYEKWSEEHFKKLNNKSSIRTCTAAFNHSKPLHNMRFKDIRPNHLEGVIENADVGDATKSRMKSMYNLIYRYALKYDIVNKNYAELCNSIKVERKKEKIPFSHNEIKMMWEHTEDLPFADMILVGIYTGFRPIELISIKNENIHLEEGYIIGGTKTKAGTNRIVPIKSEIKSIIKKKYNPDNEYLFNDYNAFEHEYTPLSYDRYRGRFSKVMTALNMHHTPHETRHTFITYAKKCKINDYILKKIVGHEIRDITEKVYTHRNIEELISEIEKIHFL</sequence>
<accession>A0A1Y4SL35</accession>
<dbReference type="InterPro" id="IPR011010">
    <property type="entry name" value="DNA_brk_join_enz"/>
</dbReference>
<keyword evidence="2" id="KW-0229">DNA integration</keyword>
<evidence type="ECO:0000313" key="6">
    <source>
        <dbReference type="EMBL" id="OUQ30598.1"/>
    </source>
</evidence>
<evidence type="ECO:0000256" key="3">
    <source>
        <dbReference type="ARBA" id="ARBA00023125"/>
    </source>
</evidence>
<dbReference type="SUPFAM" id="SSF56349">
    <property type="entry name" value="DNA breaking-rejoining enzymes"/>
    <property type="match status" value="1"/>
</dbReference>
<dbReference type="GO" id="GO:0015074">
    <property type="term" value="P:DNA integration"/>
    <property type="evidence" value="ECO:0007669"/>
    <property type="project" value="UniProtKB-KW"/>
</dbReference>
<dbReference type="PANTHER" id="PTHR30629:SF2">
    <property type="entry name" value="PROPHAGE INTEGRASE INTS-RELATED"/>
    <property type="match status" value="1"/>
</dbReference>
<keyword evidence="7" id="KW-1185">Reference proteome</keyword>
<dbReference type="Proteomes" id="UP000195305">
    <property type="component" value="Unassembled WGS sequence"/>
</dbReference>
<keyword evidence="4" id="KW-0233">DNA recombination</keyword>
<feature type="domain" description="Tyr recombinase" evidence="5">
    <location>
        <begin position="171"/>
        <end position="346"/>
    </location>
</feature>
<dbReference type="PROSITE" id="PS51898">
    <property type="entry name" value="TYR_RECOMBINASE"/>
    <property type="match status" value="1"/>
</dbReference>
<reference evidence="6 7" key="1">
    <citation type="journal article" date="2018" name="BMC Genomics">
        <title>Whole genome sequencing and function prediction of 133 gut anaerobes isolated from chicken caecum in pure cultures.</title>
        <authorList>
            <person name="Medvecky M."/>
            <person name="Cejkova D."/>
            <person name="Polansky O."/>
            <person name="Karasova D."/>
            <person name="Kubasova T."/>
            <person name="Cizek A."/>
            <person name="Rychlik I."/>
        </authorList>
    </citation>
    <scope>NUCLEOTIDE SEQUENCE [LARGE SCALE GENOMIC DNA]</scope>
    <source>
        <strain evidence="6 7">An13</strain>
    </source>
</reference>
<dbReference type="OrthoDB" id="9801717at2"/>
<protein>
    <submittedName>
        <fullName evidence="6">Recombinase XerD</fullName>
    </submittedName>
</protein>
<dbReference type="InterPro" id="IPR050808">
    <property type="entry name" value="Phage_Integrase"/>
</dbReference>
<evidence type="ECO:0000256" key="4">
    <source>
        <dbReference type="ARBA" id="ARBA00023172"/>
    </source>
</evidence>
<evidence type="ECO:0000259" key="5">
    <source>
        <dbReference type="PROSITE" id="PS51898"/>
    </source>
</evidence>
<name>A0A1Y4SL35_9FIRM</name>
<dbReference type="InterPro" id="IPR013762">
    <property type="entry name" value="Integrase-like_cat_sf"/>
</dbReference>
<comment type="caution">
    <text evidence="6">The sequence shown here is derived from an EMBL/GenBank/DDBJ whole genome shotgun (WGS) entry which is preliminary data.</text>
</comment>
<dbReference type="EMBL" id="NFLJ01000064">
    <property type="protein sequence ID" value="OUQ30598.1"/>
    <property type="molecule type" value="Genomic_DNA"/>
</dbReference>
<dbReference type="Pfam" id="PF00589">
    <property type="entry name" value="Phage_integrase"/>
    <property type="match status" value="1"/>
</dbReference>
<proteinExistence type="inferred from homology"/>
<dbReference type="InterPro" id="IPR010998">
    <property type="entry name" value="Integrase_recombinase_N"/>
</dbReference>
<dbReference type="AlphaFoldDB" id="A0A1Y4SL35"/>
<dbReference type="RefSeq" id="WP_087360403.1">
    <property type="nucleotide sequence ID" value="NZ_NFLJ01000064.1"/>
</dbReference>
<dbReference type="Gene3D" id="1.10.150.130">
    <property type="match status" value="1"/>
</dbReference>
<gene>
    <name evidence="6" type="ORF">B5E75_13715</name>
</gene>
<comment type="similarity">
    <text evidence="1">Belongs to the 'phage' integrase family.</text>
</comment>
<organism evidence="6 7">
    <name type="scientific">Massilimicrobiota timonensis</name>
    <dbReference type="NCBI Taxonomy" id="1776392"/>
    <lineage>
        <taxon>Bacteria</taxon>
        <taxon>Bacillati</taxon>
        <taxon>Bacillota</taxon>
        <taxon>Erysipelotrichia</taxon>
        <taxon>Erysipelotrichales</taxon>
        <taxon>Erysipelotrichaceae</taxon>
        <taxon>Massilimicrobiota</taxon>
    </lineage>
</organism>
<dbReference type="GO" id="GO:0003677">
    <property type="term" value="F:DNA binding"/>
    <property type="evidence" value="ECO:0007669"/>
    <property type="project" value="UniProtKB-KW"/>
</dbReference>
<dbReference type="GO" id="GO:0006310">
    <property type="term" value="P:DNA recombination"/>
    <property type="evidence" value="ECO:0007669"/>
    <property type="project" value="UniProtKB-KW"/>
</dbReference>
<evidence type="ECO:0000313" key="7">
    <source>
        <dbReference type="Proteomes" id="UP000195305"/>
    </source>
</evidence>
<dbReference type="InterPro" id="IPR002104">
    <property type="entry name" value="Integrase_catalytic"/>
</dbReference>
<dbReference type="Gene3D" id="1.10.443.10">
    <property type="entry name" value="Intergrase catalytic core"/>
    <property type="match status" value="1"/>
</dbReference>
<keyword evidence="3" id="KW-0238">DNA-binding</keyword>
<dbReference type="CDD" id="cd00397">
    <property type="entry name" value="DNA_BRE_C"/>
    <property type="match status" value="1"/>
</dbReference>
<dbReference type="PANTHER" id="PTHR30629">
    <property type="entry name" value="PROPHAGE INTEGRASE"/>
    <property type="match status" value="1"/>
</dbReference>